<reference evidence="1" key="1">
    <citation type="journal article" date="2013" name="Environ. Microbiol.">
        <title>Microbiota from the distal guts of lean and obese adolescents exhibit partial functional redundancy besides clear differences in community structure.</title>
        <authorList>
            <person name="Ferrer M."/>
            <person name="Ruiz A."/>
            <person name="Lanza F."/>
            <person name="Haange S.B."/>
            <person name="Oberbach A."/>
            <person name="Till H."/>
            <person name="Bargiela R."/>
            <person name="Campoy C."/>
            <person name="Segura M.T."/>
            <person name="Richter M."/>
            <person name="von Bergen M."/>
            <person name="Seifert J."/>
            <person name="Suarez A."/>
        </authorList>
    </citation>
    <scope>NUCLEOTIDE SEQUENCE</scope>
</reference>
<protein>
    <recommendedName>
        <fullName evidence="2">TonB-dependent receptor</fullName>
    </recommendedName>
</protein>
<sequence>MPNDKYSEVKNCDPNEMIPLPQNEIETRYYFWDRFYPYMSYLTESASHIRLQEFSVGYNLPKKVVAKIGMKSLQVYAQCNNPFNIYFNGYGEDPEFAKGTIRLQASYTFGIKCKF</sequence>
<name>K1RSJ8_9ZZZZ</name>
<evidence type="ECO:0000313" key="1">
    <source>
        <dbReference type="EMBL" id="EKC48403.1"/>
    </source>
</evidence>
<organism evidence="1">
    <name type="scientific">human gut metagenome</name>
    <dbReference type="NCBI Taxonomy" id="408170"/>
    <lineage>
        <taxon>unclassified sequences</taxon>
        <taxon>metagenomes</taxon>
        <taxon>organismal metagenomes</taxon>
    </lineage>
</organism>
<comment type="caution">
    <text evidence="1">The sequence shown here is derived from an EMBL/GenBank/DDBJ whole genome shotgun (WGS) entry which is preliminary data.</text>
</comment>
<accession>K1RSJ8</accession>
<dbReference type="AlphaFoldDB" id="K1RSJ8"/>
<gene>
    <name evidence="1" type="ORF">OBE_15210</name>
</gene>
<dbReference type="EMBL" id="AJWZ01010451">
    <property type="protein sequence ID" value="EKC48403.1"/>
    <property type="molecule type" value="Genomic_DNA"/>
</dbReference>
<proteinExistence type="predicted"/>
<evidence type="ECO:0008006" key="2">
    <source>
        <dbReference type="Google" id="ProtNLM"/>
    </source>
</evidence>